<comment type="similarity">
    <text evidence="3">Belongs to the acetolactate synthase small subunit family.</text>
</comment>
<dbReference type="GO" id="GO:0003984">
    <property type="term" value="F:acetolactate synthase activity"/>
    <property type="evidence" value="ECO:0007669"/>
    <property type="project" value="UniProtKB-EC"/>
</dbReference>
<dbReference type="InterPro" id="IPR054480">
    <property type="entry name" value="AHAS_small-like_ACT"/>
</dbReference>
<dbReference type="PROSITE" id="PS51671">
    <property type="entry name" value="ACT"/>
    <property type="match status" value="1"/>
</dbReference>
<reference evidence="11 12" key="1">
    <citation type="journal article" date="2010" name="ISME J.">
        <title>Fine-scale evolution: genomic, phenotypic and ecological differentiation in two coexisting Salinibacter ruber strains.</title>
        <authorList>
            <person name="Pena A."/>
            <person name="Teeling H."/>
            <person name="Huerta-Cepas J."/>
            <person name="Santos F."/>
            <person name="Yarza P."/>
            <person name="Brito-Echeverria J."/>
            <person name="Lucio M."/>
            <person name="Schmitt-Kopplin P."/>
            <person name="Meseguer I."/>
            <person name="Schenowitz C."/>
            <person name="Dossat C."/>
            <person name="Barbe V."/>
            <person name="Dopazo J."/>
            <person name="Rossello-Mora R."/>
            <person name="Schuler M."/>
            <person name="Glockner F.O."/>
            <person name="Amann R."/>
            <person name="Gabaldon T."/>
            <person name="Anton J."/>
        </authorList>
    </citation>
    <scope>NUCLEOTIDE SEQUENCE [LARGE SCALE GENOMIC DNA]</scope>
    <source>
        <strain evidence="11 12">M8</strain>
    </source>
</reference>
<dbReference type="NCBIfam" id="NF008864">
    <property type="entry name" value="PRK11895.1"/>
    <property type="match status" value="1"/>
</dbReference>
<feature type="domain" description="ACT" evidence="10">
    <location>
        <begin position="61"/>
        <end position="135"/>
    </location>
</feature>
<feature type="compositionally biased region" description="Polar residues" evidence="9">
    <location>
        <begin position="14"/>
        <end position="26"/>
    </location>
</feature>
<sequence length="240" mass="26714">MRHATRTPEYSARRTASTPHPSSLMSNEEPLTRQQIRRKQKFGEPLLPEEEDETEQEHRHIIAVTLENTIGALNRVTNLFSARGFNLESVAVGETDEPSVARLTLVTVGNDRIVAQITRQLDNLVNTYDVTDLTDAEHVERELCLLKVQYTTETRSEVLDIKDIFRGRVVNVTPETMILEVTGPTKKINALVGMMEEHGIEEVARSGQVAMHRALEYEAPNPLASADAEPSANGASSDND</sequence>
<evidence type="ECO:0000256" key="9">
    <source>
        <dbReference type="SAM" id="MobiDB-lite"/>
    </source>
</evidence>
<evidence type="ECO:0000256" key="5">
    <source>
        <dbReference type="ARBA" id="ARBA00013145"/>
    </source>
</evidence>
<evidence type="ECO:0000256" key="3">
    <source>
        <dbReference type="ARBA" id="ARBA00006341"/>
    </source>
</evidence>
<dbReference type="UniPathway" id="UPA00049">
    <property type="reaction ID" value="UER00059"/>
</dbReference>
<dbReference type="InterPro" id="IPR039557">
    <property type="entry name" value="AHAS_ACT"/>
</dbReference>
<dbReference type="GO" id="GO:0009099">
    <property type="term" value="P:L-valine biosynthetic process"/>
    <property type="evidence" value="ECO:0007669"/>
    <property type="project" value="UniProtKB-UniPathway"/>
</dbReference>
<keyword evidence="6" id="KW-0028">Amino-acid biosynthesis</keyword>
<dbReference type="HOGENOM" id="CLU_055003_3_0_10"/>
<dbReference type="GO" id="GO:1990610">
    <property type="term" value="F:acetolactate synthase regulator activity"/>
    <property type="evidence" value="ECO:0007669"/>
    <property type="project" value="InterPro"/>
</dbReference>
<dbReference type="InterPro" id="IPR019455">
    <property type="entry name" value="Acetolactate_synth_ssu_C"/>
</dbReference>
<dbReference type="PATRIC" id="fig|761659.10.peg.2577"/>
<dbReference type="GO" id="GO:0009097">
    <property type="term" value="P:isoleucine biosynthetic process"/>
    <property type="evidence" value="ECO:0007669"/>
    <property type="project" value="UniProtKB-UniPathway"/>
</dbReference>
<keyword evidence="11" id="KW-0808">Transferase</keyword>
<proteinExistence type="inferred from homology"/>
<dbReference type="Gene3D" id="3.30.70.1150">
    <property type="entry name" value="ACT-like. Chain A, domain 2"/>
    <property type="match status" value="1"/>
</dbReference>
<dbReference type="UniPathway" id="UPA00047">
    <property type="reaction ID" value="UER00055"/>
</dbReference>
<feature type="region of interest" description="Disordered" evidence="9">
    <location>
        <begin position="1"/>
        <end position="39"/>
    </location>
</feature>
<protein>
    <recommendedName>
        <fullName evidence="5">acetolactate synthase</fullName>
        <ecNumber evidence="5">2.2.1.6</ecNumber>
    </recommendedName>
</protein>
<reference evidence="12" key="2">
    <citation type="submission" date="2010-04" db="EMBL/GenBank/DDBJ databases">
        <title>Genome sequence of Salinibacter ruber M8.</title>
        <authorList>
            <consortium name="Genoscope"/>
        </authorList>
    </citation>
    <scope>NUCLEOTIDE SEQUENCE [LARGE SCALE GENOMIC DNA]</scope>
    <source>
        <strain evidence="12">M8</strain>
    </source>
</reference>
<feature type="region of interest" description="Disordered" evidence="9">
    <location>
        <begin position="220"/>
        <end position="240"/>
    </location>
</feature>
<name>D5HB83_SALRM</name>
<dbReference type="KEGG" id="srm:SRM_02367"/>
<dbReference type="CDD" id="cd04878">
    <property type="entry name" value="ACT_AHAS"/>
    <property type="match status" value="1"/>
</dbReference>
<comment type="pathway">
    <text evidence="2">Amino-acid biosynthesis; L-valine biosynthesis; L-valine from pyruvate: step 1/4.</text>
</comment>
<dbReference type="NCBIfam" id="TIGR00119">
    <property type="entry name" value="acolac_sm"/>
    <property type="match status" value="1"/>
</dbReference>
<evidence type="ECO:0000256" key="1">
    <source>
        <dbReference type="ARBA" id="ARBA00004974"/>
    </source>
</evidence>
<evidence type="ECO:0000256" key="4">
    <source>
        <dbReference type="ARBA" id="ARBA00011744"/>
    </source>
</evidence>
<dbReference type="PANTHER" id="PTHR30239:SF0">
    <property type="entry name" value="ACETOLACTATE SYNTHASE SMALL SUBUNIT 1, CHLOROPLASTIC"/>
    <property type="match status" value="1"/>
</dbReference>
<dbReference type="EMBL" id="FP565814">
    <property type="protein sequence ID" value="CBH25288.1"/>
    <property type="molecule type" value="Genomic_DNA"/>
</dbReference>
<dbReference type="FunFam" id="3.30.70.1150:FF:000001">
    <property type="entry name" value="Acetolactate synthase small subunit"/>
    <property type="match status" value="1"/>
</dbReference>
<evidence type="ECO:0000256" key="8">
    <source>
        <dbReference type="ARBA" id="ARBA00048670"/>
    </source>
</evidence>
<comment type="pathway">
    <text evidence="1">Amino-acid biosynthesis; L-isoleucine biosynthesis; L-isoleucine from 2-oxobutanoate: step 1/4.</text>
</comment>
<dbReference type="Pfam" id="PF10369">
    <property type="entry name" value="ALS_ss_C"/>
    <property type="match status" value="1"/>
</dbReference>
<dbReference type="EC" id="2.2.1.6" evidence="5"/>
<dbReference type="GO" id="GO:0005829">
    <property type="term" value="C:cytosol"/>
    <property type="evidence" value="ECO:0007669"/>
    <property type="project" value="TreeGrafter"/>
</dbReference>
<evidence type="ECO:0000313" key="11">
    <source>
        <dbReference type="EMBL" id="CBH25288.1"/>
    </source>
</evidence>
<dbReference type="Proteomes" id="UP000000933">
    <property type="component" value="Chromosome"/>
</dbReference>
<evidence type="ECO:0000313" key="12">
    <source>
        <dbReference type="Proteomes" id="UP000000933"/>
    </source>
</evidence>
<evidence type="ECO:0000256" key="7">
    <source>
        <dbReference type="ARBA" id="ARBA00023304"/>
    </source>
</evidence>
<dbReference type="InterPro" id="IPR002912">
    <property type="entry name" value="ACT_dom"/>
</dbReference>
<organism evidence="11 12">
    <name type="scientific">Salinibacter ruber (strain M8)</name>
    <dbReference type="NCBI Taxonomy" id="761659"/>
    <lineage>
        <taxon>Bacteria</taxon>
        <taxon>Pseudomonadati</taxon>
        <taxon>Rhodothermota</taxon>
        <taxon>Rhodothermia</taxon>
        <taxon>Rhodothermales</taxon>
        <taxon>Salinibacteraceae</taxon>
        <taxon>Salinibacter</taxon>
    </lineage>
</organism>
<dbReference type="InterPro" id="IPR027271">
    <property type="entry name" value="Acetolactate_synth/TF_NikR_C"/>
</dbReference>
<comment type="catalytic activity">
    <reaction evidence="8">
        <text>2 pyruvate + H(+) = (2S)-2-acetolactate + CO2</text>
        <dbReference type="Rhea" id="RHEA:25249"/>
        <dbReference type="ChEBI" id="CHEBI:15361"/>
        <dbReference type="ChEBI" id="CHEBI:15378"/>
        <dbReference type="ChEBI" id="CHEBI:16526"/>
        <dbReference type="ChEBI" id="CHEBI:58476"/>
        <dbReference type="EC" id="2.2.1.6"/>
    </reaction>
</comment>
<evidence type="ECO:0000256" key="2">
    <source>
        <dbReference type="ARBA" id="ARBA00005025"/>
    </source>
</evidence>
<gene>
    <name evidence="11" type="primary">ilvH</name>
    <name evidence="11" type="ordered locus">SRM_02367</name>
</gene>
<dbReference type="SUPFAM" id="SSF55021">
    <property type="entry name" value="ACT-like"/>
    <property type="match status" value="2"/>
</dbReference>
<dbReference type="Gene3D" id="3.30.70.260">
    <property type="match status" value="1"/>
</dbReference>
<keyword evidence="7" id="KW-0100">Branched-chain amino acid biosynthesis</keyword>
<dbReference type="Pfam" id="PF22629">
    <property type="entry name" value="ACT_AHAS_ss"/>
    <property type="match status" value="1"/>
</dbReference>
<comment type="subunit">
    <text evidence="4">Dimer of large and small chains.</text>
</comment>
<evidence type="ECO:0000259" key="10">
    <source>
        <dbReference type="PROSITE" id="PS51671"/>
    </source>
</evidence>
<evidence type="ECO:0000256" key="6">
    <source>
        <dbReference type="ARBA" id="ARBA00022605"/>
    </source>
</evidence>
<dbReference type="InterPro" id="IPR004789">
    <property type="entry name" value="Acetalactate_synth_ssu"/>
</dbReference>
<dbReference type="PANTHER" id="PTHR30239">
    <property type="entry name" value="ACETOLACTATE SYNTHASE SMALL SUBUNIT"/>
    <property type="match status" value="1"/>
</dbReference>
<dbReference type="AlphaFoldDB" id="D5HB83"/>
<accession>D5HB83</accession>
<dbReference type="InterPro" id="IPR045865">
    <property type="entry name" value="ACT-like_dom_sf"/>
</dbReference>